<accession>A0A6A5U917</accession>
<reference evidence="1" key="1">
    <citation type="journal article" date="2020" name="Stud. Mycol.">
        <title>101 Dothideomycetes genomes: a test case for predicting lifestyles and emergence of pathogens.</title>
        <authorList>
            <person name="Haridas S."/>
            <person name="Albert R."/>
            <person name="Binder M."/>
            <person name="Bloem J."/>
            <person name="Labutti K."/>
            <person name="Salamov A."/>
            <person name="Andreopoulos B."/>
            <person name="Baker S."/>
            <person name="Barry K."/>
            <person name="Bills G."/>
            <person name="Bluhm B."/>
            <person name="Cannon C."/>
            <person name="Castanera R."/>
            <person name="Culley D."/>
            <person name="Daum C."/>
            <person name="Ezra D."/>
            <person name="Gonzalez J."/>
            <person name="Henrissat B."/>
            <person name="Kuo A."/>
            <person name="Liang C."/>
            <person name="Lipzen A."/>
            <person name="Lutzoni F."/>
            <person name="Magnuson J."/>
            <person name="Mondo S."/>
            <person name="Nolan M."/>
            <person name="Ohm R."/>
            <person name="Pangilinan J."/>
            <person name="Park H.-J."/>
            <person name="Ramirez L."/>
            <person name="Alfaro M."/>
            <person name="Sun H."/>
            <person name="Tritt A."/>
            <person name="Yoshinaga Y."/>
            <person name="Zwiers L.-H."/>
            <person name="Turgeon B."/>
            <person name="Goodwin S."/>
            <person name="Spatafora J."/>
            <person name="Crous P."/>
            <person name="Grigoriev I."/>
        </authorList>
    </citation>
    <scope>NUCLEOTIDE SEQUENCE</scope>
    <source>
        <strain evidence="1">CBS 675.92</strain>
    </source>
</reference>
<dbReference type="AlphaFoldDB" id="A0A6A5U917"/>
<protein>
    <submittedName>
        <fullName evidence="1">Uncharacterized protein</fullName>
    </submittedName>
</protein>
<keyword evidence="2" id="KW-1185">Reference proteome</keyword>
<organism evidence="1 2">
    <name type="scientific">Byssothecium circinans</name>
    <dbReference type="NCBI Taxonomy" id="147558"/>
    <lineage>
        <taxon>Eukaryota</taxon>
        <taxon>Fungi</taxon>
        <taxon>Dikarya</taxon>
        <taxon>Ascomycota</taxon>
        <taxon>Pezizomycotina</taxon>
        <taxon>Dothideomycetes</taxon>
        <taxon>Pleosporomycetidae</taxon>
        <taxon>Pleosporales</taxon>
        <taxon>Massarineae</taxon>
        <taxon>Massarinaceae</taxon>
        <taxon>Byssothecium</taxon>
    </lineage>
</organism>
<dbReference type="Proteomes" id="UP000800035">
    <property type="component" value="Unassembled WGS sequence"/>
</dbReference>
<proteinExistence type="predicted"/>
<evidence type="ECO:0000313" key="1">
    <source>
        <dbReference type="EMBL" id="KAF1959346.1"/>
    </source>
</evidence>
<evidence type="ECO:0000313" key="2">
    <source>
        <dbReference type="Proteomes" id="UP000800035"/>
    </source>
</evidence>
<dbReference type="EMBL" id="ML976985">
    <property type="protein sequence ID" value="KAF1959346.1"/>
    <property type="molecule type" value="Genomic_DNA"/>
</dbReference>
<sequence length="155" mass="17648">MQEADGSHTFEVPTLVIYNKDTILRRKTVNLNAQENPKIGCRGLAGKLSAHNWDIHRGTIWKYQAGPTGAFSVMRLDRYNRSCYEEAFPEGRPISFRNLEEIINMKAFSSVGFDEDLQKSISKTVGWMVKVKGQLLMLTSALRHVQSIFRNPTMV</sequence>
<name>A0A6A5U917_9PLEO</name>
<gene>
    <name evidence="1" type="ORF">CC80DRAFT_325904</name>
</gene>